<proteinExistence type="inferred from homology"/>
<dbReference type="PANTHER" id="PTHR30346:SF0">
    <property type="entry name" value="HCA OPERON TRANSCRIPTIONAL ACTIVATOR HCAR"/>
    <property type="match status" value="1"/>
</dbReference>
<dbReference type="GO" id="GO:0003700">
    <property type="term" value="F:DNA-binding transcription factor activity"/>
    <property type="evidence" value="ECO:0007669"/>
    <property type="project" value="InterPro"/>
</dbReference>
<evidence type="ECO:0000313" key="6">
    <source>
        <dbReference type="EMBL" id="SAL60005.1"/>
    </source>
</evidence>
<comment type="caution">
    <text evidence="6">The sequence shown here is derived from an EMBL/GenBank/DDBJ whole genome shotgun (WGS) entry which is preliminary data.</text>
</comment>
<dbReference type="GO" id="GO:0003677">
    <property type="term" value="F:DNA binding"/>
    <property type="evidence" value="ECO:0007669"/>
    <property type="project" value="UniProtKB-KW"/>
</dbReference>
<dbReference type="CDD" id="cd08414">
    <property type="entry name" value="PBP2_LTTR_aromatics_like"/>
    <property type="match status" value="1"/>
</dbReference>
<dbReference type="Proteomes" id="UP000054770">
    <property type="component" value="Unassembled WGS sequence"/>
</dbReference>
<dbReference type="Gene3D" id="1.10.10.10">
    <property type="entry name" value="Winged helix-like DNA-binding domain superfamily/Winged helix DNA-binding domain"/>
    <property type="match status" value="1"/>
</dbReference>
<dbReference type="RefSeq" id="WP_087645159.1">
    <property type="nucleotide sequence ID" value="NZ_FCON02000028.1"/>
</dbReference>
<dbReference type="PANTHER" id="PTHR30346">
    <property type="entry name" value="TRANSCRIPTIONAL DUAL REGULATOR HCAR-RELATED"/>
    <property type="match status" value="1"/>
</dbReference>
<dbReference type="Pfam" id="PF03466">
    <property type="entry name" value="LysR_substrate"/>
    <property type="match status" value="1"/>
</dbReference>
<dbReference type="Pfam" id="PF00126">
    <property type="entry name" value="HTH_1"/>
    <property type="match status" value="1"/>
</dbReference>
<accession>A0A158IU31</accession>
<dbReference type="EMBL" id="FCON02000028">
    <property type="protein sequence ID" value="SAL60005.1"/>
    <property type="molecule type" value="Genomic_DNA"/>
</dbReference>
<keyword evidence="4" id="KW-0804">Transcription</keyword>
<dbReference type="PROSITE" id="PS50931">
    <property type="entry name" value="HTH_LYSR"/>
    <property type="match status" value="1"/>
</dbReference>
<keyword evidence="2" id="KW-0805">Transcription regulation</keyword>
<dbReference type="OrthoDB" id="5292387at2"/>
<dbReference type="AlphaFoldDB" id="A0A158IU31"/>
<keyword evidence="3" id="KW-0238">DNA-binding</keyword>
<feature type="domain" description="HTH lysR-type" evidence="5">
    <location>
        <begin position="1"/>
        <end position="58"/>
    </location>
</feature>
<dbReference type="InterPro" id="IPR036388">
    <property type="entry name" value="WH-like_DNA-bd_sf"/>
</dbReference>
<evidence type="ECO:0000256" key="1">
    <source>
        <dbReference type="ARBA" id="ARBA00009437"/>
    </source>
</evidence>
<keyword evidence="7" id="KW-1185">Reference proteome</keyword>
<dbReference type="Gene3D" id="3.40.190.10">
    <property type="entry name" value="Periplasmic binding protein-like II"/>
    <property type="match status" value="2"/>
</dbReference>
<dbReference type="SUPFAM" id="SSF53850">
    <property type="entry name" value="Periplasmic binding protein-like II"/>
    <property type="match status" value="1"/>
</dbReference>
<dbReference type="PRINTS" id="PR00039">
    <property type="entry name" value="HTHLYSR"/>
</dbReference>
<evidence type="ECO:0000256" key="2">
    <source>
        <dbReference type="ARBA" id="ARBA00023015"/>
    </source>
</evidence>
<evidence type="ECO:0000259" key="5">
    <source>
        <dbReference type="PROSITE" id="PS50931"/>
    </source>
</evidence>
<reference evidence="6" key="1">
    <citation type="submission" date="2016-01" db="EMBL/GenBank/DDBJ databases">
        <authorList>
            <person name="Peeters C."/>
        </authorList>
    </citation>
    <scope>NUCLEOTIDE SEQUENCE [LARGE SCALE GENOMIC DNA]</scope>
    <source>
        <strain evidence="6">LMG 22940</strain>
    </source>
</reference>
<comment type="similarity">
    <text evidence="1">Belongs to the LysR transcriptional regulatory family.</text>
</comment>
<protein>
    <submittedName>
        <fullName evidence="6">LysR family transcriptional regulator</fullName>
    </submittedName>
</protein>
<dbReference type="SUPFAM" id="SSF46785">
    <property type="entry name" value="Winged helix' DNA-binding domain"/>
    <property type="match status" value="1"/>
</dbReference>
<evidence type="ECO:0000313" key="7">
    <source>
        <dbReference type="Proteomes" id="UP000054770"/>
    </source>
</evidence>
<dbReference type="FunFam" id="1.10.10.10:FF:000001">
    <property type="entry name" value="LysR family transcriptional regulator"/>
    <property type="match status" value="1"/>
</dbReference>
<dbReference type="InterPro" id="IPR036390">
    <property type="entry name" value="WH_DNA-bd_sf"/>
</dbReference>
<evidence type="ECO:0000256" key="4">
    <source>
        <dbReference type="ARBA" id="ARBA00023163"/>
    </source>
</evidence>
<organism evidence="6 7">
    <name type="scientific">Caballeronia choica</name>
    <dbReference type="NCBI Taxonomy" id="326476"/>
    <lineage>
        <taxon>Bacteria</taxon>
        <taxon>Pseudomonadati</taxon>
        <taxon>Pseudomonadota</taxon>
        <taxon>Betaproteobacteria</taxon>
        <taxon>Burkholderiales</taxon>
        <taxon>Burkholderiaceae</taxon>
        <taxon>Caballeronia</taxon>
    </lineage>
</organism>
<name>A0A158IU31_9BURK</name>
<gene>
    <name evidence="6" type="ORF">AWB68_03040</name>
</gene>
<evidence type="ECO:0000256" key="3">
    <source>
        <dbReference type="ARBA" id="ARBA00023125"/>
    </source>
</evidence>
<dbReference type="InterPro" id="IPR005119">
    <property type="entry name" value="LysR_subst-bd"/>
</dbReference>
<dbReference type="GO" id="GO:0032993">
    <property type="term" value="C:protein-DNA complex"/>
    <property type="evidence" value="ECO:0007669"/>
    <property type="project" value="TreeGrafter"/>
</dbReference>
<dbReference type="InterPro" id="IPR000847">
    <property type="entry name" value="LysR_HTH_N"/>
</dbReference>
<sequence length="307" mass="34003">MEFRHLRYFLTVAETLNFTKAAARLHIAQPPLSRQIRELEEELGVILFDRSGRRVELSAAGHVFAERARQILAAADSAVIDSQRAQRGEIGRLAIGFFEHTAYTLLPPILREFQQRFPDVEVELRWFPVVEQVNALARGDIDLAFVRPVSNLKGLETQLILEEPFVLGLPEDSPLTETRQVSIADCSEQRVINFIETLAPDYHAIITSLCALGGFTPSPLSEVGQVYTSLGLVSAGFGVAIVPASVQRVRVENVVYRGIREPHAMSATLLAWHHSPPSAALMAFVRLAREVAQIRFGADSGGRTKNE</sequence>